<evidence type="ECO:0000313" key="4">
    <source>
        <dbReference type="Proteomes" id="UP000320314"/>
    </source>
</evidence>
<feature type="domain" description="DUF6460" evidence="2">
    <location>
        <begin position="52"/>
        <end position="87"/>
    </location>
</feature>
<sequence length="90" mass="10084">MTGRVTRFLGDTPGRTVVKLLVLSFIVGLIMSAMNWYPMDMLYAARDFLERLWETGFAAFGRFGQYLALGAVIVVPIFVVVRLLNLGRPS</sequence>
<comment type="caution">
    <text evidence="3">The sequence shown here is derived from an EMBL/GenBank/DDBJ whole genome shotgun (WGS) entry which is preliminary data.</text>
</comment>
<dbReference type="Pfam" id="PF20061">
    <property type="entry name" value="DUF6460"/>
    <property type="match status" value="1"/>
</dbReference>
<evidence type="ECO:0000259" key="2">
    <source>
        <dbReference type="Pfam" id="PF20061"/>
    </source>
</evidence>
<evidence type="ECO:0000313" key="3">
    <source>
        <dbReference type="EMBL" id="TPW25802.1"/>
    </source>
</evidence>
<evidence type="ECO:0000256" key="1">
    <source>
        <dbReference type="SAM" id="Phobius"/>
    </source>
</evidence>
<protein>
    <recommendedName>
        <fullName evidence="2">DUF6460 domain-containing protein</fullName>
    </recommendedName>
</protein>
<feature type="transmembrane region" description="Helical" evidence="1">
    <location>
        <begin position="20"/>
        <end position="39"/>
    </location>
</feature>
<feature type="transmembrane region" description="Helical" evidence="1">
    <location>
        <begin position="63"/>
        <end position="84"/>
    </location>
</feature>
<organism evidence="3 4">
    <name type="scientific">Pararhizobium mangrovi</name>
    <dbReference type="NCBI Taxonomy" id="2590452"/>
    <lineage>
        <taxon>Bacteria</taxon>
        <taxon>Pseudomonadati</taxon>
        <taxon>Pseudomonadota</taxon>
        <taxon>Alphaproteobacteria</taxon>
        <taxon>Hyphomicrobiales</taxon>
        <taxon>Rhizobiaceae</taxon>
        <taxon>Rhizobium/Agrobacterium group</taxon>
        <taxon>Pararhizobium</taxon>
    </lineage>
</organism>
<gene>
    <name evidence="3" type="ORF">FJU11_17765</name>
</gene>
<accession>A0A506TUR4</accession>
<proteinExistence type="predicted"/>
<keyword evidence="1" id="KW-0472">Membrane</keyword>
<keyword evidence="4" id="KW-1185">Reference proteome</keyword>
<dbReference type="RefSeq" id="WP_141168414.1">
    <property type="nucleotide sequence ID" value="NZ_VHLH01000052.1"/>
</dbReference>
<dbReference type="OrthoDB" id="8480887at2"/>
<dbReference type="InterPro" id="IPR045594">
    <property type="entry name" value="DUF6460"/>
</dbReference>
<dbReference type="EMBL" id="VHLH01000052">
    <property type="protein sequence ID" value="TPW25802.1"/>
    <property type="molecule type" value="Genomic_DNA"/>
</dbReference>
<keyword evidence="1" id="KW-1133">Transmembrane helix</keyword>
<reference evidence="3 4" key="1">
    <citation type="submission" date="2019-06" db="EMBL/GenBank/DDBJ databases">
        <authorList>
            <person name="Li M."/>
        </authorList>
    </citation>
    <scope>NUCLEOTIDE SEQUENCE [LARGE SCALE GENOMIC DNA]</scope>
    <source>
        <strain evidence="3 4">BGMRC6574</strain>
    </source>
</reference>
<name>A0A506TUR4_9HYPH</name>
<keyword evidence="1" id="KW-0812">Transmembrane</keyword>
<dbReference type="Proteomes" id="UP000320314">
    <property type="component" value="Unassembled WGS sequence"/>
</dbReference>
<dbReference type="AlphaFoldDB" id="A0A506TUR4"/>